<dbReference type="InterPro" id="IPR036265">
    <property type="entry name" value="HIT-like_sf"/>
</dbReference>
<name>A0ABW4XED8_9ACTN</name>
<dbReference type="InterPro" id="IPR001310">
    <property type="entry name" value="Histidine_triad_HIT"/>
</dbReference>
<proteinExistence type="predicted"/>
<dbReference type="PROSITE" id="PS00892">
    <property type="entry name" value="HIT_1"/>
    <property type="match status" value="1"/>
</dbReference>
<keyword evidence="4" id="KW-1185">Reference proteome</keyword>
<sequence>MTDCLFCRMVAGEIPADVVHQTDRVLAFRDINPQAPTHVLVIPKEHHPTIGALAAADPALLGEVVSGAHAVALQEGLVTDGGAEPGYRVVTNTGPQAGQTVHHVHLHVLGGRGLGWPPG</sequence>
<gene>
    <name evidence="3" type="ORF">ACFSHS_15810</name>
</gene>
<dbReference type="EMBL" id="JBHUHP010000016">
    <property type="protein sequence ID" value="MFD2093040.1"/>
    <property type="molecule type" value="Genomic_DNA"/>
</dbReference>
<feature type="short sequence motif" description="Histidine triad motif" evidence="1">
    <location>
        <begin position="103"/>
        <end position="107"/>
    </location>
</feature>
<organism evidence="3 4">
    <name type="scientific">Blastococcus deserti</name>
    <dbReference type="NCBI Taxonomy" id="2259033"/>
    <lineage>
        <taxon>Bacteria</taxon>
        <taxon>Bacillati</taxon>
        <taxon>Actinomycetota</taxon>
        <taxon>Actinomycetes</taxon>
        <taxon>Geodermatophilales</taxon>
        <taxon>Geodermatophilaceae</taxon>
        <taxon>Blastococcus</taxon>
    </lineage>
</organism>
<dbReference type="CDD" id="cd01276">
    <property type="entry name" value="PKCI_related"/>
    <property type="match status" value="1"/>
</dbReference>
<protein>
    <submittedName>
        <fullName evidence="3">Histidine triad nucleotide-binding protein</fullName>
    </submittedName>
</protein>
<dbReference type="InterPro" id="IPR011146">
    <property type="entry name" value="HIT-like"/>
</dbReference>
<evidence type="ECO:0000313" key="4">
    <source>
        <dbReference type="Proteomes" id="UP001597402"/>
    </source>
</evidence>
<accession>A0ABW4XED8</accession>
<dbReference type="SUPFAM" id="SSF54197">
    <property type="entry name" value="HIT-like"/>
    <property type="match status" value="1"/>
</dbReference>
<dbReference type="RefSeq" id="WP_376878104.1">
    <property type="nucleotide sequence ID" value="NZ_JBHUHP010000016.1"/>
</dbReference>
<dbReference type="Proteomes" id="UP001597402">
    <property type="component" value="Unassembled WGS sequence"/>
</dbReference>
<reference evidence="4" key="1">
    <citation type="journal article" date="2019" name="Int. J. Syst. Evol. Microbiol.">
        <title>The Global Catalogue of Microorganisms (GCM) 10K type strain sequencing project: providing services to taxonomists for standard genome sequencing and annotation.</title>
        <authorList>
            <consortium name="The Broad Institute Genomics Platform"/>
            <consortium name="The Broad Institute Genome Sequencing Center for Infectious Disease"/>
            <person name="Wu L."/>
            <person name="Ma J."/>
        </authorList>
    </citation>
    <scope>NUCLEOTIDE SEQUENCE [LARGE SCALE GENOMIC DNA]</scope>
    <source>
        <strain evidence="4">JCM 3338</strain>
    </source>
</reference>
<dbReference type="PRINTS" id="PR00332">
    <property type="entry name" value="HISTRIAD"/>
</dbReference>
<dbReference type="InterPro" id="IPR019808">
    <property type="entry name" value="Histidine_triad_CS"/>
</dbReference>
<dbReference type="Pfam" id="PF01230">
    <property type="entry name" value="HIT"/>
    <property type="match status" value="1"/>
</dbReference>
<dbReference type="PROSITE" id="PS51084">
    <property type="entry name" value="HIT_2"/>
    <property type="match status" value="1"/>
</dbReference>
<evidence type="ECO:0000313" key="3">
    <source>
        <dbReference type="EMBL" id="MFD2093040.1"/>
    </source>
</evidence>
<comment type="caution">
    <text evidence="3">The sequence shown here is derived from an EMBL/GenBank/DDBJ whole genome shotgun (WGS) entry which is preliminary data.</text>
</comment>
<dbReference type="Gene3D" id="3.30.428.10">
    <property type="entry name" value="HIT-like"/>
    <property type="match status" value="1"/>
</dbReference>
<dbReference type="PANTHER" id="PTHR23089">
    <property type="entry name" value="HISTIDINE TRIAD HIT PROTEIN"/>
    <property type="match status" value="1"/>
</dbReference>
<feature type="domain" description="HIT" evidence="2">
    <location>
        <begin position="5"/>
        <end position="119"/>
    </location>
</feature>
<evidence type="ECO:0000256" key="1">
    <source>
        <dbReference type="PROSITE-ProRule" id="PRU00464"/>
    </source>
</evidence>
<evidence type="ECO:0000259" key="2">
    <source>
        <dbReference type="PROSITE" id="PS51084"/>
    </source>
</evidence>